<feature type="signal peptide" evidence="1">
    <location>
        <begin position="1"/>
        <end position="18"/>
    </location>
</feature>
<keyword evidence="3" id="KW-1185">Reference proteome</keyword>
<reference evidence="2 3" key="1">
    <citation type="journal article" date="2017" name="Curr. Biol.">
        <title>The Evolution of Venom by Co-option of Single-Copy Genes.</title>
        <authorList>
            <person name="Martinson E.O."/>
            <person name="Mrinalini"/>
            <person name="Kelkar Y.D."/>
            <person name="Chang C.H."/>
            <person name="Werren J.H."/>
        </authorList>
    </citation>
    <scope>NUCLEOTIDE SEQUENCE [LARGE SCALE GENOMIC DNA]</scope>
    <source>
        <strain evidence="2 3">Alberta</strain>
        <tissue evidence="2">Whole body</tissue>
    </source>
</reference>
<evidence type="ECO:0008006" key="4">
    <source>
        <dbReference type="Google" id="ProtNLM"/>
    </source>
</evidence>
<protein>
    <recommendedName>
        <fullName evidence="4">WAP domain-containing protein</fullName>
    </recommendedName>
</protein>
<evidence type="ECO:0000313" key="2">
    <source>
        <dbReference type="EMBL" id="OXU30593.1"/>
    </source>
</evidence>
<accession>A0A232FJ35</accession>
<dbReference type="Proteomes" id="UP000215335">
    <property type="component" value="Unassembled WGS sequence"/>
</dbReference>
<comment type="caution">
    <text evidence="2">The sequence shown here is derived from an EMBL/GenBank/DDBJ whole genome shotgun (WGS) entry which is preliminary data.</text>
</comment>
<gene>
    <name evidence="2" type="ORF">TSAR_016610</name>
</gene>
<proteinExistence type="predicted"/>
<evidence type="ECO:0000256" key="1">
    <source>
        <dbReference type="SAM" id="SignalP"/>
    </source>
</evidence>
<dbReference type="EMBL" id="NNAY01000144">
    <property type="protein sequence ID" value="OXU30593.1"/>
    <property type="molecule type" value="Genomic_DNA"/>
</dbReference>
<feature type="chain" id="PRO_5012466585" description="WAP domain-containing protein" evidence="1">
    <location>
        <begin position="19"/>
        <end position="79"/>
    </location>
</feature>
<sequence>MQWLKLFSIFVLLSVAIAAPTNCNDGNDCIEADTEEPRLCEEGDVECYTEEYDYEPDDEDYEPITSEELRDLIAYVTRP</sequence>
<evidence type="ECO:0000313" key="3">
    <source>
        <dbReference type="Proteomes" id="UP000215335"/>
    </source>
</evidence>
<keyword evidence="1" id="KW-0732">Signal</keyword>
<dbReference type="AlphaFoldDB" id="A0A232FJ35"/>
<organism evidence="2 3">
    <name type="scientific">Trichomalopsis sarcophagae</name>
    <dbReference type="NCBI Taxonomy" id="543379"/>
    <lineage>
        <taxon>Eukaryota</taxon>
        <taxon>Metazoa</taxon>
        <taxon>Ecdysozoa</taxon>
        <taxon>Arthropoda</taxon>
        <taxon>Hexapoda</taxon>
        <taxon>Insecta</taxon>
        <taxon>Pterygota</taxon>
        <taxon>Neoptera</taxon>
        <taxon>Endopterygota</taxon>
        <taxon>Hymenoptera</taxon>
        <taxon>Apocrita</taxon>
        <taxon>Proctotrupomorpha</taxon>
        <taxon>Chalcidoidea</taxon>
        <taxon>Pteromalidae</taxon>
        <taxon>Pteromalinae</taxon>
        <taxon>Trichomalopsis</taxon>
    </lineage>
</organism>
<name>A0A232FJ35_9HYME</name>